<accession>A0A6G1IGZ8</accession>
<sequence>MTSLFLPSEASKAQSSSMLEPIPTYNEATTTTPVPPPSIPPQPTPTDAPPAYAVLDTTQTTFTIYNTFIHNASGPAYQLSSPLDQRGVYFRIRRLRAKEVHQASTTPLAFDKSYILYEANDPPLLDNEYHIIGKRRQCLPGVLELKFRLHKWRVVHVPRPGAKGREILACKKVGAFGSTKLNRKRELDASQWKDSQGRVFATEALKVDRDGGIVPTVELSPDLDQTWRELMLTLWATRLWVAFGVERTAMEGGRYGGVRFAKFAGSAAVGGGGALLGLGVLGFGAGGS</sequence>
<feature type="compositionally biased region" description="Polar residues" evidence="1">
    <location>
        <begin position="1"/>
        <end position="18"/>
    </location>
</feature>
<gene>
    <name evidence="2" type="ORF">K458DRAFT_423896</name>
</gene>
<evidence type="ECO:0000313" key="2">
    <source>
        <dbReference type="EMBL" id="KAF2677405.1"/>
    </source>
</evidence>
<proteinExistence type="predicted"/>
<dbReference type="AlphaFoldDB" id="A0A6G1IGZ8"/>
<feature type="compositionally biased region" description="Pro residues" evidence="1">
    <location>
        <begin position="33"/>
        <end position="48"/>
    </location>
</feature>
<keyword evidence="3" id="KW-1185">Reference proteome</keyword>
<evidence type="ECO:0000313" key="3">
    <source>
        <dbReference type="Proteomes" id="UP000799291"/>
    </source>
</evidence>
<evidence type="ECO:0000256" key="1">
    <source>
        <dbReference type="SAM" id="MobiDB-lite"/>
    </source>
</evidence>
<name>A0A6G1IGZ8_9PLEO</name>
<organism evidence="2 3">
    <name type="scientific">Lentithecium fluviatile CBS 122367</name>
    <dbReference type="NCBI Taxonomy" id="1168545"/>
    <lineage>
        <taxon>Eukaryota</taxon>
        <taxon>Fungi</taxon>
        <taxon>Dikarya</taxon>
        <taxon>Ascomycota</taxon>
        <taxon>Pezizomycotina</taxon>
        <taxon>Dothideomycetes</taxon>
        <taxon>Pleosporomycetidae</taxon>
        <taxon>Pleosporales</taxon>
        <taxon>Massarineae</taxon>
        <taxon>Lentitheciaceae</taxon>
        <taxon>Lentithecium</taxon>
    </lineage>
</organism>
<reference evidence="2" key="1">
    <citation type="journal article" date="2020" name="Stud. Mycol.">
        <title>101 Dothideomycetes genomes: a test case for predicting lifestyles and emergence of pathogens.</title>
        <authorList>
            <person name="Haridas S."/>
            <person name="Albert R."/>
            <person name="Binder M."/>
            <person name="Bloem J."/>
            <person name="Labutti K."/>
            <person name="Salamov A."/>
            <person name="Andreopoulos B."/>
            <person name="Baker S."/>
            <person name="Barry K."/>
            <person name="Bills G."/>
            <person name="Bluhm B."/>
            <person name="Cannon C."/>
            <person name="Castanera R."/>
            <person name="Culley D."/>
            <person name="Daum C."/>
            <person name="Ezra D."/>
            <person name="Gonzalez J."/>
            <person name="Henrissat B."/>
            <person name="Kuo A."/>
            <person name="Liang C."/>
            <person name="Lipzen A."/>
            <person name="Lutzoni F."/>
            <person name="Magnuson J."/>
            <person name="Mondo S."/>
            <person name="Nolan M."/>
            <person name="Ohm R."/>
            <person name="Pangilinan J."/>
            <person name="Park H.-J."/>
            <person name="Ramirez L."/>
            <person name="Alfaro M."/>
            <person name="Sun H."/>
            <person name="Tritt A."/>
            <person name="Yoshinaga Y."/>
            <person name="Zwiers L.-H."/>
            <person name="Turgeon B."/>
            <person name="Goodwin S."/>
            <person name="Spatafora J."/>
            <person name="Crous P."/>
            <person name="Grigoriev I."/>
        </authorList>
    </citation>
    <scope>NUCLEOTIDE SEQUENCE</scope>
    <source>
        <strain evidence="2">CBS 122367</strain>
    </source>
</reference>
<protein>
    <submittedName>
        <fullName evidence="2">Uncharacterized protein</fullName>
    </submittedName>
</protein>
<feature type="region of interest" description="Disordered" evidence="1">
    <location>
        <begin position="1"/>
        <end position="48"/>
    </location>
</feature>
<dbReference type="OrthoDB" id="4196148at2759"/>
<dbReference type="Proteomes" id="UP000799291">
    <property type="component" value="Unassembled WGS sequence"/>
</dbReference>
<dbReference type="EMBL" id="MU005622">
    <property type="protein sequence ID" value="KAF2677405.1"/>
    <property type="molecule type" value="Genomic_DNA"/>
</dbReference>